<feature type="region of interest" description="Disordered" evidence="5">
    <location>
        <begin position="435"/>
        <end position="460"/>
    </location>
</feature>
<feature type="compositionally biased region" description="Low complexity" evidence="5">
    <location>
        <begin position="714"/>
        <end position="725"/>
    </location>
</feature>
<dbReference type="Proteomes" id="UP001497383">
    <property type="component" value="Chromosome 1"/>
</dbReference>
<feature type="compositionally biased region" description="Low complexity" evidence="5">
    <location>
        <begin position="318"/>
        <end position="330"/>
    </location>
</feature>
<feature type="domain" description="Autophagy-related protein 13 N-terminal" evidence="6">
    <location>
        <begin position="29"/>
        <end position="293"/>
    </location>
</feature>
<feature type="region of interest" description="Disordered" evidence="5">
    <location>
        <begin position="315"/>
        <end position="408"/>
    </location>
</feature>
<dbReference type="InterPro" id="IPR040182">
    <property type="entry name" value="ATG13"/>
</dbReference>
<feature type="compositionally biased region" description="Basic and acidic residues" evidence="5">
    <location>
        <begin position="572"/>
        <end position="583"/>
    </location>
</feature>
<dbReference type="GeneID" id="92206273"/>
<name>A0ABP0ZFC8_9ASCO</name>
<feature type="compositionally biased region" description="Polar residues" evidence="5">
    <location>
        <begin position="359"/>
        <end position="371"/>
    </location>
</feature>
<proteinExistence type="inferred from homology"/>
<evidence type="ECO:0000259" key="6">
    <source>
        <dbReference type="Pfam" id="PF10033"/>
    </source>
</evidence>
<evidence type="ECO:0000256" key="4">
    <source>
        <dbReference type="RuleBase" id="RU361214"/>
    </source>
</evidence>
<sequence length="804" mass="87536">MSSDQIPKLPVSDPQARKHTAKLHQVLVNFFTKAAQIILDSRSSSSELSLYSNSDLSSAATTSQPYADGHGHGQGHNQGHGHGYAHPHPHAEDPVVKINKWFNLHMISTSATSKDDLKLWKNPEVITLPPMIIETYLDLRQLPSNQTLVLFDEQKHPWTVVKPNGKKQEVVLERWLIEFDQSSQSDKIILDELPLIYKQAIILFRTIYGFSRLMPAYKLKKKNPSNKLSLGNKILDGNQPISSKGRIGLSKPIVNNNIINESESHMTQKNFKPINTSLGMLKISIAYRNHYDFCLHEHEEVLSVHFTKHDEDAKKKLSSISPSSSLASYKDQSSSFSKDVSNSPKTKTSRPNSFKIGSIGNSPPSAQVAGNTTITTTPTATGTPTTTTTATATATATSHATVQPQNMQAVPLERKVSITSSKSISNASLAAFLRNPRSSTPSASNIPISTSNNSNANNPYSTSIPRSIGSSTGQDEIFVNPDSASNTPRFSSSFGSRASRRFSNTSIRQQTPQSDYFTQGNNSVDAALSGLYGDDDISDFVRMIDSTSDLKLSGGHSSSHDSDSRIRAIREVEGTESKNELKKYQSMKNKHQQLSDSVNASIILQSRQSSRKSSLNSPPGSFDQNQVIVSSRMRESSSRSNSVEPNRPLIVSRFNSSNVALPSTSTSTSTSVPAPAPAQAQAQTHKPQTQAQAQANAHAHAHAHADAPHLNKMSSVHSTATSASVNRDGGSRVMPNMKSGATTVVSGLATSPSIYDYRSVSLRSGDNSNDDELGSAHDKSRKSLRKEDEDEDDLLFTMSDMNPK</sequence>
<dbReference type="InterPro" id="IPR036570">
    <property type="entry name" value="HORMA_dom_sf"/>
</dbReference>
<accession>A0ABP0ZFC8</accession>
<dbReference type="Pfam" id="PF10033">
    <property type="entry name" value="ATG13"/>
    <property type="match status" value="1"/>
</dbReference>
<dbReference type="EMBL" id="OZ022405">
    <property type="protein sequence ID" value="CAK9436519.1"/>
    <property type="molecule type" value="Genomic_DNA"/>
</dbReference>
<evidence type="ECO:0000313" key="8">
    <source>
        <dbReference type="Proteomes" id="UP001497383"/>
    </source>
</evidence>
<feature type="compositionally biased region" description="Gly residues" evidence="5">
    <location>
        <begin position="72"/>
        <end position="82"/>
    </location>
</feature>
<feature type="compositionally biased region" description="Low complexity" evidence="5">
    <location>
        <begin position="438"/>
        <end position="460"/>
    </location>
</feature>
<gene>
    <name evidence="7" type="ORF">LODBEIA_P10770</name>
</gene>
<feature type="compositionally biased region" description="Low complexity" evidence="5">
    <location>
        <begin position="372"/>
        <end position="401"/>
    </location>
</feature>
<evidence type="ECO:0000256" key="5">
    <source>
        <dbReference type="SAM" id="MobiDB-lite"/>
    </source>
</evidence>
<dbReference type="InterPro" id="IPR018731">
    <property type="entry name" value="Atg13_N"/>
</dbReference>
<feature type="region of interest" description="Disordered" evidence="5">
    <location>
        <begin position="572"/>
        <end position="735"/>
    </location>
</feature>
<dbReference type="PANTHER" id="PTHR13430">
    <property type="match status" value="1"/>
</dbReference>
<dbReference type="PANTHER" id="PTHR13430:SF4">
    <property type="entry name" value="AUTOPHAGY-RELATED PROTEIN 13"/>
    <property type="match status" value="1"/>
</dbReference>
<keyword evidence="8" id="KW-1185">Reference proteome</keyword>
<feature type="compositionally biased region" description="Low complexity" evidence="5">
    <location>
        <begin position="662"/>
        <end position="698"/>
    </location>
</feature>
<reference evidence="7 8" key="1">
    <citation type="submission" date="2024-03" db="EMBL/GenBank/DDBJ databases">
        <authorList>
            <person name="Brejova B."/>
        </authorList>
    </citation>
    <scope>NUCLEOTIDE SEQUENCE [LARGE SCALE GENOMIC DNA]</scope>
    <source>
        <strain evidence="7 8">CBS 14171</strain>
    </source>
</reference>
<feature type="region of interest" description="Disordered" evidence="5">
    <location>
        <begin position="59"/>
        <end position="90"/>
    </location>
</feature>
<feature type="compositionally biased region" description="Polar residues" evidence="5">
    <location>
        <begin position="504"/>
        <end position="520"/>
    </location>
</feature>
<feature type="region of interest" description="Disordered" evidence="5">
    <location>
        <begin position="480"/>
        <end position="520"/>
    </location>
</feature>
<organism evidence="7 8">
    <name type="scientific">Lodderomyces beijingensis</name>
    <dbReference type="NCBI Taxonomy" id="1775926"/>
    <lineage>
        <taxon>Eukaryota</taxon>
        <taxon>Fungi</taxon>
        <taxon>Dikarya</taxon>
        <taxon>Ascomycota</taxon>
        <taxon>Saccharomycotina</taxon>
        <taxon>Pichiomycetes</taxon>
        <taxon>Debaryomycetaceae</taxon>
        <taxon>Candida/Lodderomyces clade</taxon>
        <taxon>Lodderomyces</taxon>
    </lineage>
</organism>
<feature type="region of interest" description="Disordered" evidence="5">
    <location>
        <begin position="760"/>
        <end position="804"/>
    </location>
</feature>
<keyword evidence="3 4" id="KW-0072">Autophagy</keyword>
<feature type="compositionally biased region" description="Low complexity" evidence="5">
    <location>
        <begin position="489"/>
        <end position="503"/>
    </location>
</feature>
<evidence type="ECO:0000313" key="7">
    <source>
        <dbReference type="EMBL" id="CAK9436519.1"/>
    </source>
</evidence>
<feature type="compositionally biased region" description="Low complexity" evidence="5">
    <location>
        <begin position="601"/>
        <end position="621"/>
    </location>
</feature>
<evidence type="ECO:0000256" key="3">
    <source>
        <dbReference type="ARBA" id="ARBA00023006"/>
    </source>
</evidence>
<protein>
    <recommendedName>
        <fullName evidence="2 4">Autophagy-related protein 13</fullName>
    </recommendedName>
</protein>
<dbReference type="Gene3D" id="6.10.140.1900">
    <property type="match status" value="1"/>
</dbReference>
<dbReference type="RefSeq" id="XP_066828015.1">
    <property type="nucleotide sequence ID" value="XM_066970925.1"/>
</dbReference>
<dbReference type="Gene3D" id="3.30.900.10">
    <property type="entry name" value="HORMA domain"/>
    <property type="match status" value="1"/>
</dbReference>
<comment type="similarity">
    <text evidence="1 4">Belongs to the ATG13 family. Fungi subfamily.</text>
</comment>
<feature type="compositionally biased region" description="Low complexity" evidence="5">
    <location>
        <begin position="638"/>
        <end position="648"/>
    </location>
</feature>
<feature type="compositionally biased region" description="Polar residues" evidence="5">
    <location>
        <begin position="331"/>
        <end position="352"/>
    </location>
</feature>
<evidence type="ECO:0000256" key="1">
    <source>
        <dbReference type="ARBA" id="ARBA00005246"/>
    </source>
</evidence>
<evidence type="ECO:0000256" key="2">
    <source>
        <dbReference type="ARBA" id="ARBA00013801"/>
    </source>
</evidence>